<reference evidence="1 2" key="1">
    <citation type="submission" date="2016-08" db="EMBL/GenBank/DDBJ databases">
        <title>Complete Genome Sequence Of The Indigo Reducing Clostridium isatidis DSM15098.</title>
        <authorList>
            <person name="Little G.T."/>
            <person name="Minton N.P."/>
        </authorList>
    </citation>
    <scope>NUCLEOTIDE SEQUENCE [LARGE SCALE GENOMIC DNA]</scope>
    <source>
        <strain evidence="1 2">DSM 15098</strain>
    </source>
</reference>
<name>A0A343JG30_9CLOT</name>
<dbReference type="AlphaFoldDB" id="A0A343JG30"/>
<gene>
    <name evidence="1" type="ORF">BEN51_07735</name>
</gene>
<dbReference type="EMBL" id="CP016786">
    <property type="protein sequence ID" value="ASW44488.1"/>
    <property type="molecule type" value="Genomic_DNA"/>
</dbReference>
<keyword evidence="2" id="KW-1185">Reference proteome</keyword>
<evidence type="ECO:0008006" key="3">
    <source>
        <dbReference type="Google" id="ProtNLM"/>
    </source>
</evidence>
<organism evidence="1 2">
    <name type="scientific">Clostridium isatidis</name>
    <dbReference type="NCBI Taxonomy" id="182773"/>
    <lineage>
        <taxon>Bacteria</taxon>
        <taxon>Bacillati</taxon>
        <taxon>Bacillota</taxon>
        <taxon>Clostridia</taxon>
        <taxon>Eubacteriales</taxon>
        <taxon>Clostridiaceae</taxon>
        <taxon>Clostridium</taxon>
    </lineage>
</organism>
<evidence type="ECO:0000313" key="1">
    <source>
        <dbReference type="EMBL" id="ASW44488.1"/>
    </source>
</evidence>
<dbReference type="InterPro" id="IPR048067">
    <property type="entry name" value="BREX_3_BrxF"/>
</dbReference>
<evidence type="ECO:0000313" key="2">
    <source>
        <dbReference type="Proteomes" id="UP000264883"/>
    </source>
</evidence>
<sequence length="143" mass="16532">MTDAVAAAKSKRNKLIIVNTKKVAFEKAIAAIGLDCINLNLLLSEKLLEIPVSKRSRSVDSFIKDLIKSNNMNTLALSNYELLFLPELKQDPMRLFEDLSKERVILIVWEGRYENNSLYYAEPWHREYREYKDLDAIIVQGNI</sequence>
<accession>A0A343JG30</accession>
<proteinExistence type="predicted"/>
<dbReference type="Proteomes" id="UP000264883">
    <property type="component" value="Chromosome"/>
</dbReference>
<dbReference type="KEGG" id="cia:BEN51_07735"/>
<dbReference type="NCBIfam" id="NF033453">
    <property type="entry name" value="BREX_3_BrxF"/>
    <property type="match status" value="1"/>
</dbReference>
<protein>
    <recommendedName>
        <fullName evidence="3">BREX-3 system P-loop-containing protein BrxF</fullName>
    </recommendedName>
</protein>